<evidence type="ECO:0000313" key="10">
    <source>
        <dbReference type="EMBL" id="NEN05651.1"/>
    </source>
</evidence>
<feature type="transmembrane region" description="Helical" evidence="7">
    <location>
        <begin position="180"/>
        <end position="201"/>
    </location>
</feature>
<feature type="transmembrane region" description="Helical" evidence="7">
    <location>
        <begin position="221"/>
        <end position="242"/>
    </location>
</feature>
<comment type="subcellular location">
    <subcellularLocation>
        <location evidence="1 7">Cell membrane</location>
        <topology evidence="1 7">Multi-pass membrane protein</topology>
    </subcellularLocation>
</comment>
<feature type="domain" description="ABC transmembrane type-1" evidence="9">
    <location>
        <begin position="92"/>
        <end position="307"/>
    </location>
</feature>
<dbReference type="InterPro" id="IPR035906">
    <property type="entry name" value="MetI-like_sf"/>
</dbReference>
<dbReference type="InterPro" id="IPR000515">
    <property type="entry name" value="MetI-like"/>
</dbReference>
<evidence type="ECO:0000313" key="11">
    <source>
        <dbReference type="Proteomes" id="UP000474967"/>
    </source>
</evidence>
<keyword evidence="2 7" id="KW-0813">Transport</keyword>
<feature type="transmembrane region" description="Helical" evidence="7">
    <location>
        <begin position="34"/>
        <end position="56"/>
    </location>
</feature>
<dbReference type="PROSITE" id="PS50928">
    <property type="entry name" value="ABC_TM1"/>
    <property type="match status" value="1"/>
</dbReference>
<reference evidence="10 11" key="1">
    <citation type="journal article" date="2014" name="J. Microbiol.">
        <title>Diaminobutyricibacter tongyongensis gen. nov., sp. nov. and Homoserinibacter gongjuensis gen. nov., sp. nov. belong to the family Microbacteriaceae.</title>
        <authorList>
            <person name="Kim S.J."/>
            <person name="Ahn J.H."/>
            <person name="Weon H.Y."/>
            <person name="Hamada M."/>
            <person name="Suzuki K."/>
            <person name="Kwon S.W."/>
        </authorList>
    </citation>
    <scope>NUCLEOTIDE SEQUENCE [LARGE SCALE GENOMIC DNA]</scope>
    <source>
        <strain evidence="10 11">NBRC 108724</strain>
    </source>
</reference>
<keyword evidence="5 7" id="KW-1133">Transmembrane helix</keyword>
<evidence type="ECO:0000256" key="7">
    <source>
        <dbReference type="RuleBase" id="RU363032"/>
    </source>
</evidence>
<protein>
    <submittedName>
        <fullName evidence="10">Sugar ABC transporter permease</fullName>
    </submittedName>
</protein>
<dbReference type="SUPFAM" id="SSF161098">
    <property type="entry name" value="MetI-like"/>
    <property type="match status" value="1"/>
</dbReference>
<dbReference type="PANTHER" id="PTHR30193:SF37">
    <property type="entry name" value="INNER MEMBRANE ABC TRANSPORTER PERMEASE PROTEIN YCJO"/>
    <property type="match status" value="1"/>
</dbReference>
<dbReference type="Gene3D" id="1.10.3720.10">
    <property type="entry name" value="MetI-like"/>
    <property type="match status" value="1"/>
</dbReference>
<evidence type="ECO:0000259" key="9">
    <source>
        <dbReference type="PROSITE" id="PS50928"/>
    </source>
</evidence>
<gene>
    <name evidence="10" type="ORF">G3T36_07170</name>
</gene>
<feature type="transmembrane region" description="Helical" evidence="7">
    <location>
        <begin position="129"/>
        <end position="150"/>
    </location>
</feature>
<dbReference type="Pfam" id="PF00528">
    <property type="entry name" value="BPD_transp_1"/>
    <property type="match status" value="1"/>
</dbReference>
<sequence length="318" mass="34992">MSTTLNKPGRLAPSRPGPTRVTVPQQRRRQRIDWWAYAMIAPALLGLGVLYLWPFVSTFVKSFMNVPVFGAGTFTGLDNYSQLLNDGDFWLALRNSVLYTGLVLLGIPIAIVLAALIEQVARGRAAYRVLLFLPVVTLPVAVGMVWRFILNGDFGILNYLLSLVGIPGQYWVADASFTIYAFAVVGVWMGLGINLIILGAGLQSIPVDLYEASALDGATRIRQFFSITLPLLSPSVFFVTVLTTISALQMFDLVFVMLGGVNNTAIDGSKTIVYLFYEAAFVQFRQGYGAATAIVLLTLIMIATAVQFRLQKRWVNYD</sequence>
<keyword evidence="11" id="KW-1185">Reference proteome</keyword>
<dbReference type="GO" id="GO:0005886">
    <property type="term" value="C:plasma membrane"/>
    <property type="evidence" value="ECO:0007669"/>
    <property type="project" value="UniProtKB-SubCell"/>
</dbReference>
<evidence type="ECO:0000256" key="3">
    <source>
        <dbReference type="ARBA" id="ARBA00022475"/>
    </source>
</evidence>
<dbReference type="AlphaFoldDB" id="A0A6L9XW41"/>
<proteinExistence type="inferred from homology"/>
<evidence type="ECO:0000256" key="5">
    <source>
        <dbReference type="ARBA" id="ARBA00022989"/>
    </source>
</evidence>
<dbReference type="Proteomes" id="UP000474967">
    <property type="component" value="Unassembled WGS sequence"/>
</dbReference>
<organism evidence="10 11">
    <name type="scientific">Leifsonia tongyongensis</name>
    <dbReference type="NCBI Taxonomy" id="1268043"/>
    <lineage>
        <taxon>Bacteria</taxon>
        <taxon>Bacillati</taxon>
        <taxon>Actinomycetota</taxon>
        <taxon>Actinomycetes</taxon>
        <taxon>Micrococcales</taxon>
        <taxon>Microbacteriaceae</taxon>
        <taxon>Leifsonia</taxon>
    </lineage>
</organism>
<accession>A0A6L9XW41</accession>
<feature type="region of interest" description="Disordered" evidence="8">
    <location>
        <begin position="1"/>
        <end position="23"/>
    </location>
</feature>
<keyword evidence="4 7" id="KW-0812">Transmembrane</keyword>
<dbReference type="InterPro" id="IPR051393">
    <property type="entry name" value="ABC_transporter_permease"/>
</dbReference>
<evidence type="ECO:0000256" key="6">
    <source>
        <dbReference type="ARBA" id="ARBA00023136"/>
    </source>
</evidence>
<evidence type="ECO:0000256" key="2">
    <source>
        <dbReference type="ARBA" id="ARBA00022448"/>
    </source>
</evidence>
<evidence type="ECO:0000256" key="8">
    <source>
        <dbReference type="SAM" id="MobiDB-lite"/>
    </source>
</evidence>
<feature type="transmembrane region" description="Helical" evidence="7">
    <location>
        <begin position="288"/>
        <end position="308"/>
    </location>
</feature>
<keyword evidence="3" id="KW-1003">Cell membrane</keyword>
<keyword evidence="6 7" id="KW-0472">Membrane</keyword>
<dbReference type="CDD" id="cd06261">
    <property type="entry name" value="TM_PBP2"/>
    <property type="match status" value="1"/>
</dbReference>
<dbReference type="PANTHER" id="PTHR30193">
    <property type="entry name" value="ABC TRANSPORTER PERMEASE PROTEIN"/>
    <property type="match status" value="1"/>
</dbReference>
<dbReference type="EMBL" id="JAAGWY010000001">
    <property type="protein sequence ID" value="NEN05651.1"/>
    <property type="molecule type" value="Genomic_DNA"/>
</dbReference>
<comment type="similarity">
    <text evidence="7">Belongs to the binding-protein-dependent transport system permease family.</text>
</comment>
<comment type="caution">
    <text evidence="10">The sequence shown here is derived from an EMBL/GenBank/DDBJ whole genome shotgun (WGS) entry which is preliminary data.</text>
</comment>
<evidence type="ECO:0000256" key="4">
    <source>
        <dbReference type="ARBA" id="ARBA00022692"/>
    </source>
</evidence>
<name>A0A6L9XW41_9MICO</name>
<feature type="transmembrane region" description="Helical" evidence="7">
    <location>
        <begin position="97"/>
        <end position="117"/>
    </location>
</feature>
<dbReference type="GO" id="GO:0055085">
    <property type="term" value="P:transmembrane transport"/>
    <property type="evidence" value="ECO:0007669"/>
    <property type="project" value="InterPro"/>
</dbReference>
<evidence type="ECO:0000256" key="1">
    <source>
        <dbReference type="ARBA" id="ARBA00004651"/>
    </source>
</evidence>